<dbReference type="InterPro" id="IPR051487">
    <property type="entry name" value="Ser/Thr_Proteases_Immune/Dev"/>
</dbReference>
<evidence type="ECO:0000256" key="3">
    <source>
        <dbReference type="SAM" id="MobiDB-lite"/>
    </source>
</evidence>
<dbReference type="DNASU" id="35050"/>
<dbReference type="VEuPathDB" id="VectorBase:FBgn0032639"/>
<reference evidence="7" key="7">
    <citation type="submission" date="2005-08" db="EMBL/GenBank/DDBJ databases">
        <authorList>
            <person name="Stapleton M."/>
            <person name="Carlson J."/>
            <person name="Chavez C."/>
            <person name="Frise E."/>
            <person name="George R."/>
            <person name="Pacleb J."/>
            <person name="Park S."/>
            <person name="Wan K."/>
            <person name="Yu C."/>
            <person name="Celniker S."/>
        </authorList>
    </citation>
    <scope>NUCLEOTIDE SEQUENCE</scope>
    <source>
        <strain evidence="7">Berkeley</strain>
    </source>
</reference>
<dbReference type="EMBL" id="BT023816">
    <property type="protein sequence ID" value="AAZ66323.1"/>
    <property type="molecule type" value="mRNA"/>
</dbReference>
<comment type="similarity">
    <text evidence="2">Belongs to the peptidase S1 family. CLIP subfamily.</text>
</comment>
<reference evidence="6" key="15">
    <citation type="submission" date="2022-11" db="EMBL/GenBank/DDBJ databases">
        <authorList>
            <consortium name="FlyBase"/>
        </authorList>
    </citation>
    <scope>NUCLEOTIDE SEQUENCE</scope>
</reference>
<dbReference type="Bgee" id="FBgn0032639">
    <property type="expression patterns" value="Expressed in arthropod fat body and 10 other cell types or tissues"/>
</dbReference>
<evidence type="ECO:0000256" key="1">
    <source>
        <dbReference type="ARBA" id="ARBA00023157"/>
    </source>
</evidence>
<reference evidence="6" key="11">
    <citation type="journal article" date="2015" name="G3 (Bethesda)">
        <title>Gene Model Annotations for Drosophila melanogaster: Impact of High-Throughput Data.</title>
        <authorList>
            <consortium name="FlyBase Consortium"/>
            <person name="Matthews B.B."/>
            <person name="Dos Santos G."/>
            <person name="Crosby M.A."/>
            <person name="Emmert D.B."/>
            <person name="St Pierre S.E."/>
            <person name="Gramates L.S."/>
            <person name="Zhou P."/>
            <person name="Schroeder A.J."/>
            <person name="Falls K."/>
            <person name="Strelets V."/>
            <person name="Russo S.M."/>
            <person name="Gelbart W.M."/>
            <person name="null"/>
        </authorList>
    </citation>
    <scope>NUCLEOTIDE SEQUENCE</scope>
</reference>
<dbReference type="HOGENOM" id="CLU_006842_0_3_1"/>
<dbReference type="InterPro" id="IPR009003">
    <property type="entry name" value="Peptidase_S1_PA"/>
</dbReference>
<dbReference type="GeneID" id="35050"/>
<reference evidence="6" key="12">
    <citation type="journal article" date="2015" name="G3 (Bethesda)">
        <title>Gene Model Annotations for Drosophila melanogaster: The Rule-Benders.</title>
        <authorList>
            <consortium name="FlyBase Consortium"/>
            <person name="Crosby M.A."/>
            <person name="Gramates L.S."/>
            <person name="Dos Santos G."/>
            <person name="Matthews B.B."/>
            <person name="St Pierre S.E."/>
            <person name="Zhou P."/>
            <person name="Schroeder A.J."/>
            <person name="Falls K."/>
            <person name="Emmert D.B."/>
            <person name="Russo S.M."/>
            <person name="Gelbart W.M."/>
            <person name="null"/>
        </authorList>
    </citation>
    <scope>NUCLEOTIDE SEQUENCE</scope>
</reference>
<dbReference type="SUPFAM" id="SSF50494">
    <property type="entry name" value="Trypsin-like serine proteases"/>
    <property type="match status" value="1"/>
</dbReference>
<dbReference type="KEGG" id="dme:Dmel_CG18563"/>
<dbReference type="STRING" id="7227.FBpp0290124"/>
<reference evidence="6" key="13">
    <citation type="journal article" date="2015" name="Genome Res.">
        <title>The Release 6 reference sequence of the Drosophila melanogaster genome.</title>
        <authorList>
            <person name="Hoskins R.A."/>
            <person name="Carlson J.W."/>
            <person name="Wan K.H."/>
            <person name="Park S."/>
            <person name="Mendez I."/>
            <person name="Galle S.E."/>
            <person name="Booth B.W."/>
            <person name="Pfeiffer B.D."/>
            <person name="George R.A."/>
            <person name="Svirskas R."/>
            <person name="Krzywinski M."/>
            <person name="Schein J."/>
            <person name="Accardo M.C."/>
            <person name="Damia E."/>
            <person name="Messina G."/>
            <person name="Mendez-Lago M."/>
            <person name="de Pablos B."/>
            <person name="Demakova O.V."/>
            <person name="Andreyeva E.N."/>
            <person name="Boldyreva L.V."/>
            <person name="Marra M."/>
            <person name="Carvalho A.B."/>
            <person name="Dimitri P."/>
            <person name="Villasante A."/>
            <person name="Zhimulev I.F."/>
            <person name="Rubin G.M."/>
            <person name="Karpen G.H."/>
            <person name="Celniker S.E."/>
        </authorList>
    </citation>
    <scope>NUCLEOTIDE SEQUENCE</scope>
</reference>
<dbReference type="PaxDb" id="7227-FBpp0290124"/>
<dbReference type="Gene3D" id="2.40.10.10">
    <property type="entry name" value="Trypsin-like serine proteases"/>
    <property type="match status" value="2"/>
</dbReference>
<dbReference type="Pfam" id="PF00089">
    <property type="entry name" value="Trypsin"/>
    <property type="match status" value="1"/>
</dbReference>
<sequence>MGSIVATAAILLFCVLSGEACRYCVPMEKCLILSRKLNSCPFNHVCCDIIIKSPYIPSGPNEESDSESASSSTEEENIPTFIYFPTRPTVSSEPQNNVSTEPDVPITYWPLKGSGAPTNDGAQAEQPKPTERTQPGGRCNTTGLYSWVVALFYEEVYLTGGSLISPKVILTAAHNTMNKMNEDRIVVRAGEFVMNTTNEPIQYEERVVERIVRHEGFIFQSGINNVALIFVKTPFVLNDRIGVLTLPSRQASFEGRRCTVAGWDLVSSHDQSRMRIIKKLELTVLDRTTCVAQFRNTTLGRNFDLHPSLICARSEINRDFCFGGGGYALFCSLGDENPHVFEQAGIVAWGMGCGLDLPGIYTNVAMFRSWIYNRIAYFG</sequence>
<dbReference type="FunCoup" id="Q9VJD6">
    <property type="interactions" value="16"/>
</dbReference>
<organism evidence="6 9">
    <name type="scientific">Drosophila melanogaster</name>
    <name type="common">Fruit fly</name>
    <dbReference type="NCBI Taxonomy" id="7227"/>
    <lineage>
        <taxon>Eukaryota</taxon>
        <taxon>Metazoa</taxon>
        <taxon>Ecdysozoa</taxon>
        <taxon>Arthropoda</taxon>
        <taxon>Hexapoda</taxon>
        <taxon>Insecta</taxon>
        <taxon>Pterygota</taxon>
        <taxon>Neoptera</taxon>
        <taxon>Endopterygota</taxon>
        <taxon>Diptera</taxon>
        <taxon>Brachycera</taxon>
        <taxon>Muscomorpha</taxon>
        <taxon>Ephydroidea</taxon>
        <taxon>Drosophilidae</taxon>
        <taxon>Drosophila</taxon>
        <taxon>Sophophora</taxon>
    </lineage>
</organism>
<evidence type="ECO:0000256" key="2">
    <source>
        <dbReference type="ARBA" id="ARBA00024195"/>
    </source>
</evidence>
<dbReference type="InterPro" id="IPR043504">
    <property type="entry name" value="Peptidase_S1_PA_chymotrypsin"/>
</dbReference>
<reference evidence="9" key="3">
    <citation type="journal article" date="2002" name="Genome Biol.">
        <title>Annotation of the Drosophila melanogaster euchromatic genome: a systematic review.</title>
        <authorList>
            <person name="Misra S."/>
            <person name="Crosby M.A."/>
            <person name="Mungall C.J."/>
            <person name="Matthews B.B."/>
            <person name="Campbell K.S."/>
            <person name="Hradecky P."/>
            <person name="Huang Y."/>
            <person name="Kaminker J.S."/>
            <person name="Millburn G.H."/>
            <person name="Prochnik S.E."/>
            <person name="Smith C.D."/>
            <person name="Tupy J.L."/>
            <person name="Whitfied E.J."/>
            <person name="Bayraktaroglu L."/>
            <person name="Berman B.P."/>
            <person name="Bettencourt B.R."/>
            <person name="Celniker S.E."/>
            <person name="de Grey A.D."/>
            <person name="Drysdale R.A."/>
            <person name="Harris N.L."/>
            <person name="Richter J."/>
            <person name="Russo S."/>
            <person name="Schroeder A.J."/>
            <person name="Shu S.Q."/>
            <person name="Stapleton M."/>
            <person name="Yamada C."/>
            <person name="Ashburner M."/>
            <person name="Gelbart W.M."/>
            <person name="Rubin G.M."/>
            <person name="Lewis S.E."/>
        </authorList>
    </citation>
    <scope>GENOME REANNOTATION</scope>
    <source>
        <strain evidence="9">Berkeley</strain>
    </source>
</reference>
<keyword evidence="9" id="KW-1185">Reference proteome</keyword>
<proteinExistence type="evidence at transcript level"/>
<accession>Q9VJD6</accession>
<dbReference type="SMART" id="SM00020">
    <property type="entry name" value="Tryp_SPc"/>
    <property type="match status" value="1"/>
</dbReference>
<dbReference type="eggNOG" id="KOG3627">
    <property type="taxonomic scope" value="Eukaryota"/>
</dbReference>
<name>Q9VJD6_DROME</name>
<reference evidence="6" key="8">
    <citation type="submission" date="2006-08" db="EMBL/GenBank/DDBJ databases">
        <authorList>
            <person name="Celniker S."/>
            <person name="Carlson J."/>
            <person name="Wan K."/>
            <person name="Frise E."/>
            <person name="Hoskins R."/>
            <person name="Park S."/>
            <person name="Svirskas R."/>
            <person name="Rubin G."/>
        </authorList>
    </citation>
    <scope>NUCLEOTIDE SEQUENCE</scope>
</reference>
<evidence type="ECO:0000313" key="6">
    <source>
        <dbReference type="EMBL" id="AAF53615.2"/>
    </source>
</evidence>
<feature type="chain" id="PRO_5015100270" evidence="4">
    <location>
        <begin position="21"/>
        <end position="379"/>
    </location>
</feature>
<reference evidence="6 9" key="9">
    <citation type="journal article" date="2007" name="Science">
        <title>The Release 5.1 annotation of Drosophila melanogaster heterochromatin.</title>
        <authorList>
            <person name="Smith C.D."/>
            <person name="Shu S."/>
            <person name="Mungall C.J."/>
            <person name="Karpen G.H."/>
        </authorList>
    </citation>
    <scope>NUCLEOTIDE SEQUENCE [LARGE SCALE GENOMIC DNA]</scope>
    <source>
        <strain evidence="9">Berkeley</strain>
    </source>
</reference>
<dbReference type="PROSITE" id="PS50240">
    <property type="entry name" value="TRYPSIN_DOM"/>
    <property type="match status" value="1"/>
</dbReference>
<evidence type="ECO:0000313" key="9">
    <source>
        <dbReference type="Proteomes" id="UP000000803"/>
    </source>
</evidence>
<accession>Q494G0</accession>
<gene>
    <name evidence="6" type="primary">Dmel\CG18563</name>
    <name evidence="6" type="synonym">cSPH156</name>
    <name evidence="6" type="synonym">SPH156</name>
    <name evidence="6 8" type="ORF">CG18563</name>
    <name evidence="6" type="ORF">Dmel_CG18563</name>
</gene>
<reference evidence="6 9" key="6">
    <citation type="journal article" date="2005" name="PLoS Comput. Biol.">
        <title>Combined evidence annotation of transposable elements in genome sequences.</title>
        <authorList>
            <person name="Quesneville H."/>
            <person name="Bergman C.M."/>
            <person name="Andrieu O."/>
            <person name="Autard D."/>
            <person name="Nouaud D."/>
            <person name="Ashburner M."/>
            <person name="Anxolabehere D."/>
        </authorList>
    </citation>
    <scope>NUCLEOTIDE SEQUENCE [LARGE SCALE GENOMIC DNA]</scope>
    <source>
        <strain evidence="9">Berkeley</strain>
    </source>
</reference>
<reference evidence="6 9" key="5">
    <citation type="journal article" date="2002" name="Genome Biol.">
        <title>Heterochromatic sequences in a Drosophila whole-genome shotgun assembly.</title>
        <authorList>
            <person name="Hoskins R.A."/>
            <person name="Smith C.D."/>
            <person name="Carlson J.W."/>
            <person name="Carvalho A.B."/>
            <person name="Halpern A."/>
            <person name="Kaminker J.S."/>
            <person name="Kennedy C."/>
            <person name="Mungall C.J."/>
            <person name="Sullivan B.A."/>
            <person name="Sutton G.G."/>
            <person name="Yasuhara J.C."/>
            <person name="Wakimoto B.T."/>
            <person name="Myers E.W."/>
            <person name="Celniker S.E."/>
            <person name="Rubin G.M."/>
            <person name="Karpen G.H."/>
        </authorList>
    </citation>
    <scope>NUCLEOTIDE SEQUENCE [LARGE SCALE GENOMIC DNA]</scope>
    <source>
        <strain evidence="9">Berkeley</strain>
    </source>
</reference>
<evidence type="ECO:0000256" key="4">
    <source>
        <dbReference type="SAM" id="SignalP"/>
    </source>
</evidence>
<feature type="signal peptide" evidence="4">
    <location>
        <begin position="1"/>
        <end position="20"/>
    </location>
</feature>
<dbReference type="FlyBase" id="FBgn0032639">
    <property type="gene designation" value="CG18563"/>
</dbReference>
<reference evidence="6 9" key="10">
    <citation type="journal article" date="2007" name="Science">
        <title>Sequence finishing and mapping of Drosophila melanogaster heterochromatin.</title>
        <authorList>
            <person name="Hoskins R.A."/>
            <person name="Carlson J.W."/>
            <person name="Kennedy C."/>
            <person name="Acevedo D."/>
            <person name="Evans-Holm M."/>
            <person name="Frise E."/>
            <person name="Wan K.H."/>
            <person name="Park S."/>
            <person name="Mendez-Lago M."/>
            <person name="Rossi F."/>
            <person name="Villasante A."/>
            <person name="Dimitri P."/>
            <person name="Karpen G.H."/>
            <person name="Celniker S.E."/>
        </authorList>
    </citation>
    <scope>NUCLEOTIDE SEQUENCE [LARGE SCALE GENOMIC DNA]</scope>
    <source>
        <strain evidence="9">Berkeley</strain>
    </source>
</reference>
<evidence type="ECO:0000259" key="5">
    <source>
        <dbReference type="PROSITE" id="PS50240"/>
    </source>
</evidence>
<dbReference type="InParanoid" id="Q9VJD6"/>
<reference evidence="6 9" key="1">
    <citation type="journal article" date="2000" name="Science">
        <title>The genome sequence of Drosophila melanogaster.</title>
        <authorList>
            <person name="Adams M.D."/>
            <person name="Celniker S.E."/>
            <person name="Holt R.A."/>
            <person name="Evans C.A."/>
            <person name="Gocayne J.D."/>
            <person name="Amanatides P.G."/>
            <person name="Scherer S.E."/>
            <person name="Li P.W."/>
            <person name="Hoskins R.A."/>
            <person name="Galle R.F."/>
            <person name="George R.A."/>
            <person name="Lewis S.E."/>
            <person name="Richards S."/>
            <person name="Ashburner M."/>
            <person name="Henderson S.N."/>
            <person name="Sutton G.G."/>
            <person name="Wortman J.R."/>
            <person name="Yandell M.D."/>
            <person name="Zhang Q."/>
            <person name="Chen L.X."/>
            <person name="Brandon R.C."/>
            <person name="Rogers Y.H."/>
            <person name="Blazej R.G."/>
            <person name="Champe M."/>
            <person name="Pfeiffer B.D."/>
            <person name="Wan K.H."/>
            <person name="Doyle C."/>
            <person name="Baxter E.G."/>
            <person name="Helt G."/>
            <person name="Nelson C.R."/>
            <person name="Gabor G.L."/>
            <person name="Abril J.F."/>
            <person name="Agbayani A."/>
            <person name="An H.J."/>
            <person name="Andrews-Pfannkoch C."/>
            <person name="Baldwin D."/>
            <person name="Ballew R.M."/>
            <person name="Basu A."/>
            <person name="Baxendale J."/>
            <person name="Bayraktaroglu L."/>
            <person name="Beasley E.M."/>
            <person name="Beeson K.Y."/>
            <person name="Benos P.V."/>
            <person name="Berman B.P."/>
            <person name="Bhandari D."/>
            <person name="Bolshakov S."/>
            <person name="Borkova D."/>
            <person name="Botchan M.R."/>
            <person name="Bouck J."/>
            <person name="Brokstein P."/>
            <person name="Brottier P."/>
            <person name="Burtis K.C."/>
            <person name="Busam D.A."/>
            <person name="Butler H."/>
            <person name="Cadieu E."/>
            <person name="Center A."/>
            <person name="Chandra I."/>
            <person name="Cherry J.M."/>
            <person name="Cawley S."/>
            <person name="Dahlke C."/>
            <person name="Davenport L.B."/>
            <person name="Davies P."/>
            <person name="de Pablos B."/>
            <person name="Delcher A."/>
            <person name="Deng Z."/>
            <person name="Mays A.D."/>
            <person name="Dew I."/>
            <person name="Dietz S.M."/>
            <person name="Dodson K."/>
            <person name="Doup L.E."/>
            <person name="Downes M."/>
            <person name="Dugan-Rocha S."/>
            <person name="Dunkov B.C."/>
            <person name="Dunn P."/>
            <person name="Durbin K.J."/>
            <person name="Evangelista C.C."/>
            <person name="Ferraz C."/>
            <person name="Ferriera S."/>
            <person name="Fleischmann W."/>
            <person name="Fosler C."/>
            <person name="Gabrielian A.E."/>
            <person name="Garg N.S."/>
            <person name="Gelbart W.M."/>
            <person name="Glasser K."/>
            <person name="Glodek A."/>
            <person name="Gong F."/>
            <person name="Gorrell J.H."/>
            <person name="Gu Z."/>
            <person name="Guan P."/>
            <person name="Harris M."/>
            <person name="Harris N.L."/>
            <person name="Harvey D."/>
            <person name="Heiman T.J."/>
            <person name="Hernandez J.R."/>
            <person name="Houck J."/>
            <person name="Hostin D."/>
            <person name="Houston K.A."/>
            <person name="Howland T.J."/>
            <person name="Wei M.H."/>
            <person name="Ibegwam C."/>
            <person name="Jalali M."/>
            <person name="Kalush F."/>
            <person name="Karpen G.H."/>
            <person name="Ke Z."/>
            <person name="Kennison J.A."/>
            <person name="Ketchum K.A."/>
            <person name="Kimmel B.E."/>
            <person name="Kodira C.D."/>
            <person name="Kraft C."/>
            <person name="Kravitz S."/>
            <person name="Kulp D."/>
            <person name="Lai Z."/>
            <person name="Lasko P."/>
            <person name="Lei Y."/>
            <person name="Levitsky A.A."/>
            <person name="Li J."/>
            <person name="Li Z."/>
            <person name="Liang Y."/>
            <person name="Lin X."/>
            <person name="Liu X."/>
            <person name="Mattei B."/>
            <person name="McIntosh T.C."/>
            <person name="McLeod M.P."/>
            <person name="McPherson D."/>
            <person name="Merkulov G."/>
            <person name="Milshina N.V."/>
            <person name="Mobarry C."/>
            <person name="Morris J."/>
            <person name="Moshrefi A."/>
            <person name="Mount S.M."/>
            <person name="Moy M."/>
            <person name="Murphy B."/>
            <person name="Murphy L."/>
            <person name="Muzny D.M."/>
            <person name="Nelson D.L."/>
            <person name="Nelson D.R."/>
            <person name="Nelson K.A."/>
            <person name="Nixon K."/>
            <person name="Nusskern D.R."/>
            <person name="Pacleb J.M."/>
            <person name="Palazzolo M."/>
            <person name="Pittman G.S."/>
            <person name="Pan S."/>
            <person name="Pollard J."/>
            <person name="Puri V."/>
            <person name="Reese M.G."/>
            <person name="Reinert K."/>
            <person name="Remington K."/>
            <person name="Saunders R.D."/>
            <person name="Scheeler F."/>
            <person name="Shen H."/>
            <person name="Shue B.C."/>
            <person name="Siden-Kiamos I."/>
            <person name="Simpson M."/>
            <person name="Skupski M.P."/>
            <person name="Smith T."/>
            <person name="Spier E."/>
            <person name="Spradling A.C."/>
            <person name="Stapleton M."/>
            <person name="Strong R."/>
            <person name="Sun E."/>
            <person name="Svirskas R."/>
            <person name="Tector C."/>
            <person name="Turner R."/>
            <person name="Venter E."/>
            <person name="Wang A.H."/>
            <person name="Wang X."/>
            <person name="Wang Z.Y."/>
            <person name="Wassarman D.A."/>
            <person name="Weinstock G.M."/>
            <person name="Weissenbach J."/>
            <person name="Williams S.M."/>
            <person name="WoodageT"/>
            <person name="Worley K.C."/>
            <person name="Wu D."/>
            <person name="Yang S."/>
            <person name="Yao Q.A."/>
            <person name="Ye J."/>
            <person name="Yeh R.F."/>
            <person name="Zaveri J.S."/>
            <person name="Zhan M."/>
            <person name="Zhang G."/>
            <person name="Zhao Q."/>
            <person name="Zheng L."/>
            <person name="Zheng X.H."/>
            <person name="Zhong F.N."/>
            <person name="Zhong W."/>
            <person name="Zhou X."/>
            <person name="Zhu S."/>
            <person name="Zhu X."/>
            <person name="Smith H.O."/>
            <person name="Gibbs R.A."/>
            <person name="Myers E.W."/>
            <person name="Rubin G.M."/>
            <person name="Venter J.C."/>
        </authorList>
    </citation>
    <scope>NUCLEOTIDE SEQUENCE [LARGE SCALE GENOMIC DNA]</scope>
    <source>
        <strain evidence="9">Berkeley</strain>
    </source>
</reference>
<dbReference type="Proteomes" id="UP000000803">
    <property type="component" value="Chromosome 2L"/>
</dbReference>
<reference evidence="9" key="4">
    <citation type="journal article" date="2002" name="Genome Biol.">
        <title>The transposable elements of the Drosophila melanogaster euchromatin: a genomics perspective.</title>
        <authorList>
            <person name="Kaminker J.S."/>
            <person name="Bergman C.M."/>
            <person name="Kronmiller B."/>
            <person name="Carlson J."/>
            <person name="Svirskas R."/>
            <person name="Patel S."/>
            <person name="Frise E."/>
            <person name="Wheeler D.A."/>
            <person name="Lewis S.E."/>
            <person name="Rubin G.M."/>
            <person name="Ashburner M."/>
            <person name="Celniker S.E."/>
        </authorList>
    </citation>
    <scope>NUCLEOTIDE SEQUENCE [LARGE SCALE GENOMIC DNA]</scope>
    <source>
        <strain evidence="9">Berkeley</strain>
    </source>
</reference>
<feature type="domain" description="Peptidase S1" evidence="5">
    <location>
        <begin position="134"/>
        <end position="376"/>
    </location>
</feature>
<dbReference type="AlphaFoldDB" id="Q9VJD6"/>
<keyword evidence="1" id="KW-1015">Disulfide bond</keyword>
<dbReference type="AGR" id="FB:FBgn0032639"/>
<dbReference type="CDD" id="cd00190">
    <property type="entry name" value="Tryp_SPc"/>
    <property type="match status" value="1"/>
</dbReference>
<dbReference type="OrthoDB" id="7867623at2759"/>
<dbReference type="GO" id="GO:0006508">
    <property type="term" value="P:proteolysis"/>
    <property type="evidence" value="ECO:0000318"/>
    <property type="project" value="GO_Central"/>
</dbReference>
<dbReference type="BioGRID-ORCS" id="35050">
    <property type="hits" value="0 hits in 1 CRISPR screen"/>
</dbReference>
<reference evidence="6" key="14">
    <citation type="submission" date="2022-11" db="EMBL/GenBank/DDBJ databases">
        <title>Drosophila melanogaster release 4 sequence.</title>
        <authorList>
            <consortium name="Berkeley Drosophila Genome Project"/>
            <person name="Celniker S."/>
            <person name="Carlson J."/>
            <person name="Wan K."/>
            <person name="Pfeiffer B."/>
            <person name="Frise E."/>
            <person name="George R."/>
            <person name="Hoskins R."/>
            <person name="Stapleton M."/>
            <person name="Pacleb J."/>
            <person name="Park S."/>
            <person name="Svirskas R."/>
            <person name="Smith E."/>
            <person name="Yu C."/>
            <person name="Rubin G."/>
        </authorList>
    </citation>
    <scope>NUCLEOTIDE SEQUENCE</scope>
</reference>
<dbReference type="PANTHER" id="PTHR24256">
    <property type="entry name" value="TRYPTASE-RELATED"/>
    <property type="match status" value="1"/>
</dbReference>
<reference evidence="9" key="2">
    <citation type="journal article" date="2002" name="Genome Biol.">
        <title>Finishing a whole-genome shotgun: release 3 of the Drosophila melanogaster euchromatic genome sequence.</title>
        <authorList>
            <person name="Celniker S.E."/>
            <person name="Wheeler D.A."/>
            <person name="Kronmiller B."/>
            <person name="Carlson J.W."/>
            <person name="Halpern A."/>
            <person name="Patel S."/>
            <person name="Adams M."/>
            <person name="Champe M."/>
            <person name="Dugan S.P."/>
            <person name="Frise E."/>
            <person name="Hodgson A."/>
            <person name="George R.A."/>
            <person name="Hoskins R.A."/>
            <person name="Laverty T."/>
            <person name="Muzny D.M."/>
            <person name="Nelson C.R."/>
            <person name="Pacleb J.M."/>
            <person name="Park S."/>
            <person name="Pfeiffer B.D."/>
            <person name="Richards S."/>
            <person name="Sodergren E.J."/>
            <person name="Svirskas R."/>
            <person name="Tabor P.E."/>
            <person name="Wan K."/>
            <person name="Stapleton M."/>
            <person name="Sutton G.G."/>
            <person name="Venter C."/>
            <person name="Weinstock G."/>
            <person name="Scherer S.E."/>
            <person name="Myers E.W."/>
            <person name="Gibbs R.A."/>
            <person name="Rubin G.M."/>
        </authorList>
    </citation>
    <scope>NUCLEOTIDE SEQUENCE [LARGE SCALE GENOMIC DNA]</scope>
    <source>
        <strain evidence="9">Berkeley</strain>
    </source>
</reference>
<dbReference type="InterPro" id="IPR001254">
    <property type="entry name" value="Trypsin_dom"/>
</dbReference>
<dbReference type="SMR" id="Q9VJD6"/>
<dbReference type="GO" id="GO:0005615">
    <property type="term" value="C:extracellular space"/>
    <property type="evidence" value="ECO:0000318"/>
    <property type="project" value="GO_Central"/>
</dbReference>
<dbReference type="IntAct" id="Q9VJD6">
    <property type="interactions" value="2"/>
</dbReference>
<dbReference type="RefSeq" id="NP_609841.2">
    <property type="nucleotide sequence ID" value="NM_135997.3"/>
</dbReference>
<evidence type="ECO:0000313" key="8">
    <source>
        <dbReference type="FlyBase" id="FBgn0032639"/>
    </source>
</evidence>
<dbReference type="EMBL" id="AE014134">
    <property type="protein sequence ID" value="AAF53615.2"/>
    <property type="molecule type" value="Genomic_DNA"/>
</dbReference>
<evidence type="ECO:0000313" key="7">
    <source>
        <dbReference type="EMBL" id="AAZ66323.1"/>
    </source>
</evidence>
<dbReference type="UCSC" id="CG18563-RA">
    <property type="organism name" value="d. melanogaster"/>
</dbReference>
<feature type="region of interest" description="Disordered" evidence="3">
    <location>
        <begin position="110"/>
        <end position="137"/>
    </location>
</feature>
<protein>
    <submittedName>
        <fullName evidence="7">LP21446p</fullName>
    </submittedName>
</protein>
<keyword evidence="4" id="KW-0732">Signal</keyword>